<feature type="domain" description="Autotransporter" evidence="2">
    <location>
        <begin position="577"/>
        <end position="852"/>
    </location>
</feature>
<sequence>MTFSLSGRPAPTFRRLSEMPESSGSNLRDRTFPGRPFLRQLVFGPLSLILLTMMVLLGAATSSAQSAPVVTSVSVPANGYYGNGDSLTFVVQFNETLIVSGAPYVSVIVGSQSRQASYLSGSGTSSLLFRYALQSGDMDMDGVVLGAMSLNGGTIENAGGEAADTTLNNVAPTAGVLVDTLGPTAVTAVAGTPPSHATQVAFQIVFSEPVTGFSIADMVLATTGTATATLANLSTADNTTYTVQAQNISGTGTLRLNIAPGAVIDVAGNTNPAATGTPWTVGASSNADLSQLQPSQGSLSPAFNANTLTYSISVANNVTAIALTPVVSEPNATVTVNGSPVTSGGASSSISLAVGATTIAVVVTAQDSTVKTYNVTVTRAASAGPTAASRTINVMAGTTIAVDLTAGATGAPFTAATLTFLPNPEAGGVSLDAAQMRLTFSASPSFAGSAAVGYTLSNASGTSDPATITFAVAARPDPTDDPDVAGLLNAQVDAARHFAQYQTRNFNSRLEQLHDEGERQRRSLDIRLGLRRSDNGNGGVVNTERQYGWAGGSEPDLTGPSVSGRQNNGATPQIQGPDLGPFAVWSGGFVNFADTGNGDLDIGSTTVGVSAGVDYRFSDRFVGGFGLGYGHDKSDIGNDGTESRGAAYSAAIYGSFKAADNLFLDGLIGASRLDFDSSRYVASSGDLAAGNRDGRQMFGSLTAAYEFRDKTWLVSPYGRFELSRSWLDGFTEKGGGIYGLTYGDQTVDTAAGVIGLRLSYTLLMDWGALTPGMRAEYTHDFASSSRLRLGYADIGTLPYELEAEELGDDYSSLGLSLDAALLNNWAVGVEYRAAVGSGRQDHAVGIRVRSEF</sequence>
<gene>
    <name evidence="3" type="ORF">JNB85_24220</name>
</gene>
<evidence type="ECO:0000256" key="1">
    <source>
        <dbReference type="SAM" id="MobiDB-lite"/>
    </source>
</evidence>
<name>A0ABS7H073_9HYPH</name>
<evidence type="ECO:0000313" key="4">
    <source>
        <dbReference type="Proteomes" id="UP000717752"/>
    </source>
</evidence>
<accession>A0ABS7H073</accession>
<dbReference type="RefSeq" id="WP_220336836.1">
    <property type="nucleotide sequence ID" value="NZ_JAEUAK010000011.1"/>
</dbReference>
<evidence type="ECO:0000259" key="2">
    <source>
        <dbReference type="PROSITE" id="PS51208"/>
    </source>
</evidence>
<feature type="compositionally biased region" description="Polar residues" evidence="1">
    <location>
        <begin position="560"/>
        <end position="574"/>
    </location>
</feature>
<dbReference type="InterPro" id="IPR005546">
    <property type="entry name" value="Autotransporte_beta"/>
</dbReference>
<dbReference type="Proteomes" id="UP000717752">
    <property type="component" value="Unassembled WGS sequence"/>
</dbReference>
<keyword evidence="4" id="KW-1185">Reference proteome</keyword>
<protein>
    <submittedName>
        <fullName evidence="3">Autotransporter domain-containing protein</fullName>
    </submittedName>
</protein>
<feature type="region of interest" description="Disordered" evidence="1">
    <location>
        <begin position="533"/>
        <end position="575"/>
    </location>
</feature>
<dbReference type="PROSITE" id="PS51208">
    <property type="entry name" value="AUTOTRANSPORTER"/>
    <property type="match status" value="1"/>
</dbReference>
<reference evidence="3 4" key="1">
    <citation type="journal article" date="2021" name="MBio">
        <title>Poor Competitiveness of Bradyrhizobium in Pigeon Pea Root Colonization in Indian Soils.</title>
        <authorList>
            <person name="Chalasani D."/>
            <person name="Basu A."/>
            <person name="Pullabhotla S.V.S.R.N."/>
            <person name="Jorrin B."/>
            <person name="Neal A.L."/>
            <person name="Poole P.S."/>
            <person name="Podile A.R."/>
            <person name="Tkacz A."/>
        </authorList>
    </citation>
    <scope>NUCLEOTIDE SEQUENCE [LARGE SCALE GENOMIC DNA]</scope>
    <source>
        <strain evidence="3 4">HU56</strain>
    </source>
</reference>
<proteinExistence type="predicted"/>
<organism evidence="3 4">
    <name type="scientific">Rhizobium mesosinicum</name>
    <dbReference type="NCBI Taxonomy" id="335017"/>
    <lineage>
        <taxon>Bacteria</taxon>
        <taxon>Pseudomonadati</taxon>
        <taxon>Pseudomonadota</taxon>
        <taxon>Alphaproteobacteria</taxon>
        <taxon>Hyphomicrobiales</taxon>
        <taxon>Rhizobiaceae</taxon>
        <taxon>Rhizobium/Agrobacterium group</taxon>
        <taxon>Rhizobium</taxon>
    </lineage>
</organism>
<dbReference type="Pfam" id="PF19078">
    <property type="entry name" value="Big_12"/>
    <property type="match status" value="1"/>
</dbReference>
<dbReference type="Pfam" id="PF12733">
    <property type="entry name" value="Cadherin-like"/>
    <property type="match status" value="1"/>
</dbReference>
<evidence type="ECO:0000313" key="3">
    <source>
        <dbReference type="EMBL" id="MBW9055517.1"/>
    </source>
</evidence>
<dbReference type="InterPro" id="IPR044048">
    <property type="entry name" value="Big_12"/>
</dbReference>
<feature type="region of interest" description="Disordered" evidence="1">
    <location>
        <begin position="1"/>
        <end position="29"/>
    </location>
</feature>
<dbReference type="Gene3D" id="2.40.128.130">
    <property type="entry name" value="Autotransporter beta-domain"/>
    <property type="match status" value="1"/>
</dbReference>
<dbReference type="SUPFAM" id="SSF103515">
    <property type="entry name" value="Autotransporter"/>
    <property type="match status" value="1"/>
</dbReference>
<dbReference type="Pfam" id="PF17963">
    <property type="entry name" value="Big_9"/>
    <property type="match status" value="1"/>
</dbReference>
<comment type="caution">
    <text evidence="3">The sequence shown here is derived from an EMBL/GenBank/DDBJ whole genome shotgun (WGS) entry which is preliminary data.</text>
</comment>
<dbReference type="InterPro" id="IPR025883">
    <property type="entry name" value="Cadherin-like_domain"/>
</dbReference>
<dbReference type="EMBL" id="JAEUAK010000011">
    <property type="protein sequence ID" value="MBW9055517.1"/>
    <property type="molecule type" value="Genomic_DNA"/>
</dbReference>
<dbReference type="InterPro" id="IPR036709">
    <property type="entry name" value="Autotransporte_beta_dom_sf"/>
</dbReference>
<dbReference type="SMART" id="SM00869">
    <property type="entry name" value="Autotransporter"/>
    <property type="match status" value="1"/>
</dbReference>
<dbReference type="Pfam" id="PF03797">
    <property type="entry name" value="Autotransporter"/>
    <property type="match status" value="1"/>
</dbReference>